<feature type="transmembrane region" description="Helical" evidence="7">
    <location>
        <begin position="200"/>
        <end position="218"/>
    </location>
</feature>
<sequence>MSRIALDSFSAAGVLNRYPNNPPSLSPPLTFRHSLRRRSLTLSSVRRSLPLPALRFFRRGSVAHPAVVALAASHEDSKHSKELEAEKEEGDEGSQEEWKQALASFKEQALKMQSVSQEAYDLYSKKATVILQETSERLKIQADKASQDLSVILKEISEESKVCLATAAENSPEPVKEIVETYASSTEEVRSFEQLQDFHVGIPYGAGLTVGGFLYFMLTGSVSAIRFGMILGGALLALSIYSLKSWKKGESSPLAIRGQAAIVGILFLRELRLLFQRVSFSTLFATLFSGAMVGTYVYIFAMAGKKPNPERGTEL</sequence>
<evidence type="ECO:0000256" key="3">
    <source>
        <dbReference type="ARBA" id="ARBA00022692"/>
    </source>
</evidence>
<dbReference type="Pfam" id="PF03647">
    <property type="entry name" value="Tmemb_14"/>
    <property type="match status" value="1"/>
</dbReference>
<feature type="transmembrane region" description="Helical" evidence="7">
    <location>
        <begin position="224"/>
        <end position="243"/>
    </location>
</feature>
<comment type="subcellular location">
    <subcellularLocation>
        <location evidence="1">Membrane</location>
    </subcellularLocation>
</comment>
<keyword evidence="9" id="KW-1185">Reference proteome</keyword>
<evidence type="ECO:0000313" key="9">
    <source>
        <dbReference type="Proteomes" id="UP000594263"/>
    </source>
</evidence>
<dbReference type="PANTHER" id="PTHR12668:SF43">
    <property type="entry name" value="TRANSMEMBRANE PROTEIN 14 HOMOLOG"/>
    <property type="match status" value="1"/>
</dbReference>
<dbReference type="GO" id="GO:0015245">
    <property type="term" value="F:fatty acid transmembrane transporter activity"/>
    <property type="evidence" value="ECO:0007669"/>
    <property type="project" value="TreeGrafter"/>
</dbReference>
<keyword evidence="5 7" id="KW-0472">Membrane</keyword>
<evidence type="ECO:0000256" key="1">
    <source>
        <dbReference type="ARBA" id="ARBA00004370"/>
    </source>
</evidence>
<keyword evidence="4 7" id="KW-1133">Transmembrane helix</keyword>
<dbReference type="AlphaFoldDB" id="A0A7N0T6R2"/>
<organism evidence="8 9">
    <name type="scientific">Kalanchoe fedtschenkoi</name>
    <name type="common">Lavender scallops</name>
    <name type="synonym">South American air plant</name>
    <dbReference type="NCBI Taxonomy" id="63787"/>
    <lineage>
        <taxon>Eukaryota</taxon>
        <taxon>Viridiplantae</taxon>
        <taxon>Streptophyta</taxon>
        <taxon>Embryophyta</taxon>
        <taxon>Tracheophyta</taxon>
        <taxon>Spermatophyta</taxon>
        <taxon>Magnoliopsida</taxon>
        <taxon>eudicotyledons</taxon>
        <taxon>Gunneridae</taxon>
        <taxon>Pentapetalae</taxon>
        <taxon>Saxifragales</taxon>
        <taxon>Crassulaceae</taxon>
        <taxon>Kalanchoe</taxon>
    </lineage>
</organism>
<dbReference type="GO" id="GO:0009706">
    <property type="term" value="C:chloroplast inner membrane"/>
    <property type="evidence" value="ECO:0007669"/>
    <property type="project" value="TreeGrafter"/>
</dbReference>
<dbReference type="OMA" id="RMQGISK"/>
<keyword evidence="3 7" id="KW-0812">Transmembrane</keyword>
<name>A0A7N0T6R2_KALFE</name>
<feature type="compositionally biased region" description="Basic and acidic residues" evidence="6">
    <location>
        <begin position="73"/>
        <end position="84"/>
    </location>
</feature>
<dbReference type="InterPro" id="IPR005349">
    <property type="entry name" value="TMEM14"/>
</dbReference>
<accession>A0A7N0T6R2</accession>
<dbReference type="PANTHER" id="PTHR12668">
    <property type="entry name" value="TRANSMEMBRANE PROTEIN 14, 15"/>
    <property type="match status" value="1"/>
</dbReference>
<feature type="region of interest" description="Disordered" evidence="6">
    <location>
        <begin position="73"/>
        <end position="97"/>
    </location>
</feature>
<dbReference type="Proteomes" id="UP000594263">
    <property type="component" value="Unplaced"/>
</dbReference>
<proteinExistence type="inferred from homology"/>
<feature type="transmembrane region" description="Helical" evidence="7">
    <location>
        <begin position="281"/>
        <end position="301"/>
    </location>
</feature>
<evidence type="ECO:0000256" key="2">
    <source>
        <dbReference type="ARBA" id="ARBA00007590"/>
    </source>
</evidence>
<evidence type="ECO:0000256" key="5">
    <source>
        <dbReference type="ARBA" id="ARBA00023136"/>
    </source>
</evidence>
<evidence type="ECO:0000256" key="7">
    <source>
        <dbReference type="SAM" id="Phobius"/>
    </source>
</evidence>
<reference evidence="8" key="1">
    <citation type="submission" date="2021-01" db="UniProtKB">
        <authorList>
            <consortium name="EnsemblPlants"/>
        </authorList>
    </citation>
    <scope>IDENTIFICATION</scope>
</reference>
<dbReference type="Gene3D" id="1.10.10.1740">
    <property type="entry name" value="Transmembrane protein 14-like"/>
    <property type="match status" value="1"/>
</dbReference>
<protein>
    <recommendedName>
        <fullName evidence="10">Protein FATTY ACID EXPORT 3, chloroplastic</fullName>
    </recommendedName>
</protein>
<dbReference type="Gramene" id="Kaladp0024s0435.1.v1.1">
    <property type="protein sequence ID" value="Kaladp0024s0435.1.v1.1"/>
    <property type="gene ID" value="Kaladp0024s0435.v1.1"/>
</dbReference>
<evidence type="ECO:0000256" key="4">
    <source>
        <dbReference type="ARBA" id="ARBA00022989"/>
    </source>
</evidence>
<dbReference type="EnsemblPlants" id="Kaladp0024s0435.1.v1.1">
    <property type="protein sequence ID" value="Kaladp0024s0435.1.v1.1"/>
    <property type="gene ID" value="Kaladp0024s0435.v1.1"/>
</dbReference>
<comment type="similarity">
    <text evidence="2">Belongs to the TMEM14 family.</text>
</comment>
<dbReference type="InterPro" id="IPR044890">
    <property type="entry name" value="TMEM14_sf"/>
</dbReference>
<evidence type="ECO:0000313" key="8">
    <source>
        <dbReference type="EnsemblPlants" id="Kaladp0024s0435.1.v1.1"/>
    </source>
</evidence>
<evidence type="ECO:0000256" key="6">
    <source>
        <dbReference type="SAM" id="MobiDB-lite"/>
    </source>
</evidence>
<feature type="compositionally biased region" description="Acidic residues" evidence="6">
    <location>
        <begin position="85"/>
        <end position="95"/>
    </location>
</feature>
<evidence type="ECO:0008006" key="10">
    <source>
        <dbReference type="Google" id="ProtNLM"/>
    </source>
</evidence>